<evidence type="ECO:0000313" key="3">
    <source>
        <dbReference type="EMBL" id="AGY57963.1"/>
    </source>
</evidence>
<dbReference type="InterPro" id="IPR053392">
    <property type="entry name" value="Transposase_IS30-like"/>
</dbReference>
<evidence type="ECO:0000313" key="4">
    <source>
        <dbReference type="Proteomes" id="UP000017396"/>
    </source>
</evidence>
<dbReference type="GO" id="GO:0005829">
    <property type="term" value="C:cytosol"/>
    <property type="evidence" value="ECO:0007669"/>
    <property type="project" value="TreeGrafter"/>
</dbReference>
<dbReference type="Gene3D" id="3.30.420.10">
    <property type="entry name" value="Ribonuclease H-like superfamily/Ribonuclease H"/>
    <property type="match status" value="1"/>
</dbReference>
<protein>
    <submittedName>
        <fullName evidence="3">Transposase</fullName>
    </submittedName>
</protein>
<dbReference type="GO" id="GO:0003676">
    <property type="term" value="F:nucleic acid binding"/>
    <property type="evidence" value="ECO:0007669"/>
    <property type="project" value="InterPro"/>
</dbReference>
<dbReference type="KEGG" id="glj:GKIL_1717"/>
<dbReference type="RefSeq" id="WP_023173083.1">
    <property type="nucleotide sequence ID" value="NC_022600.1"/>
</dbReference>
<reference evidence="3 4" key="1">
    <citation type="journal article" date="2013" name="PLoS ONE">
        <title>Cultivation and Complete Genome Sequencing of Gloeobacter kilaueensis sp. nov., from a Lava Cave in Kilauea Caldera, Hawai'i.</title>
        <authorList>
            <person name="Saw J.H."/>
            <person name="Schatz M."/>
            <person name="Brown M.V."/>
            <person name="Kunkel D.D."/>
            <person name="Foster J.S."/>
            <person name="Shick H."/>
            <person name="Christensen S."/>
            <person name="Hou S."/>
            <person name="Wan X."/>
            <person name="Donachie S.P."/>
        </authorList>
    </citation>
    <scope>NUCLEOTIDE SEQUENCE [LARGE SCALE GENOMIC DNA]</scope>
    <source>
        <strain evidence="4">JS</strain>
    </source>
</reference>
<keyword evidence="4" id="KW-1185">Reference proteome</keyword>
<proteinExistence type="predicted"/>
<dbReference type="GO" id="GO:0032196">
    <property type="term" value="P:transposition"/>
    <property type="evidence" value="ECO:0007669"/>
    <property type="project" value="TreeGrafter"/>
</dbReference>
<keyword evidence="1" id="KW-0233">DNA recombination</keyword>
<name>U5QGG7_GLOK1</name>
<dbReference type="eggNOG" id="COG2826">
    <property type="taxonomic scope" value="Bacteria"/>
</dbReference>
<dbReference type="PANTHER" id="PTHR10948">
    <property type="entry name" value="TRANSPOSASE"/>
    <property type="match status" value="1"/>
</dbReference>
<dbReference type="NCBIfam" id="NF033563">
    <property type="entry name" value="transpos_IS30"/>
    <property type="match status" value="1"/>
</dbReference>
<dbReference type="PANTHER" id="PTHR10948:SF23">
    <property type="entry name" value="TRANSPOSASE INSI FOR INSERTION SEQUENCE ELEMENT IS30A-RELATED"/>
    <property type="match status" value="1"/>
</dbReference>
<dbReference type="GO" id="GO:0004803">
    <property type="term" value="F:transposase activity"/>
    <property type="evidence" value="ECO:0007669"/>
    <property type="project" value="TreeGrafter"/>
</dbReference>
<dbReference type="AlphaFoldDB" id="U5QGG7"/>
<dbReference type="InterPro" id="IPR025246">
    <property type="entry name" value="IS30-like_HTH"/>
</dbReference>
<dbReference type="GO" id="GO:0006310">
    <property type="term" value="P:DNA recombination"/>
    <property type="evidence" value="ECO:0007669"/>
    <property type="project" value="UniProtKB-KW"/>
</dbReference>
<dbReference type="SUPFAM" id="SSF53098">
    <property type="entry name" value="Ribonuclease H-like"/>
    <property type="match status" value="1"/>
</dbReference>
<sequence>MSYKQLSASERQQIFLLRYQQHLSLRAIAQKLARSASTISRELQRNHLNKLYLPDTAHTLARYRRAQSKTPFLKVSEQLLGEIKHGLHHFHSPEQIRGRLKLAGKAYVSHETIYKMIYADHAGMGAYQKYLRQGRRERQKRGGSNQKRGQIPGRIDIDERPVLAGMKVEIGHWEGDTVIGANYQGGLVTLVDKCSKYLLAGLIRNRRSSLVRKVSERLLKSVPREYAKTVTFDNGKEFSQHQKLSEAVGIACYFAKPYHSWERGLNEHTNGLVRQFFGKKTNFLIVKPEQLQRVVDLLNDRPRKSLGYRTPREVFLEQSGCVALQT</sequence>
<organism evidence="3 4">
    <name type="scientific">Gloeobacter kilaueensis (strain ATCC BAA-2537 / CCAP 1431/1 / ULC 316 / JS1)</name>
    <dbReference type="NCBI Taxonomy" id="1183438"/>
    <lineage>
        <taxon>Bacteria</taxon>
        <taxon>Bacillati</taxon>
        <taxon>Cyanobacteriota</taxon>
        <taxon>Cyanophyceae</taxon>
        <taxon>Gloeobacterales</taxon>
        <taxon>Gloeobacteraceae</taxon>
        <taxon>Gloeobacter</taxon>
    </lineage>
</organism>
<dbReference type="InterPro" id="IPR001584">
    <property type="entry name" value="Integrase_cat-core"/>
</dbReference>
<dbReference type="PROSITE" id="PS50994">
    <property type="entry name" value="INTEGRASE"/>
    <property type="match status" value="1"/>
</dbReference>
<dbReference type="Pfam" id="PF00665">
    <property type="entry name" value="rve"/>
    <property type="match status" value="1"/>
</dbReference>
<dbReference type="Proteomes" id="UP000017396">
    <property type="component" value="Chromosome"/>
</dbReference>
<feature type="domain" description="Integrase catalytic" evidence="2">
    <location>
        <begin position="157"/>
        <end position="319"/>
    </location>
</feature>
<evidence type="ECO:0000259" key="2">
    <source>
        <dbReference type="PROSITE" id="PS50994"/>
    </source>
</evidence>
<gene>
    <name evidence="3" type="ORF">GKIL_1717</name>
</gene>
<dbReference type="InterPro" id="IPR051917">
    <property type="entry name" value="Transposase-Integrase"/>
</dbReference>
<dbReference type="Pfam" id="PF13936">
    <property type="entry name" value="HTH_38"/>
    <property type="match status" value="1"/>
</dbReference>
<dbReference type="GO" id="GO:0015074">
    <property type="term" value="P:DNA integration"/>
    <property type="evidence" value="ECO:0007669"/>
    <property type="project" value="InterPro"/>
</dbReference>
<dbReference type="HOGENOM" id="CLU_035706_0_1_3"/>
<dbReference type="InterPro" id="IPR036397">
    <property type="entry name" value="RNaseH_sf"/>
</dbReference>
<dbReference type="InterPro" id="IPR012337">
    <property type="entry name" value="RNaseH-like_sf"/>
</dbReference>
<dbReference type="OrthoDB" id="9803231at2"/>
<dbReference type="EMBL" id="CP003587">
    <property type="protein sequence ID" value="AGY57963.1"/>
    <property type="molecule type" value="Genomic_DNA"/>
</dbReference>
<accession>U5QGG7</accession>
<evidence type="ECO:0000256" key="1">
    <source>
        <dbReference type="ARBA" id="ARBA00023172"/>
    </source>
</evidence>